<dbReference type="GO" id="GO:0032300">
    <property type="term" value="C:mismatch repair complex"/>
    <property type="evidence" value="ECO:0007669"/>
    <property type="project" value="InterPro"/>
</dbReference>
<keyword evidence="3" id="KW-0234">DNA repair</keyword>
<dbReference type="Gene3D" id="3.30.565.10">
    <property type="entry name" value="Histidine kinase-like ATPase, C-terminal domain"/>
    <property type="match status" value="1"/>
</dbReference>
<dbReference type="SUPFAM" id="SSF55874">
    <property type="entry name" value="ATPase domain of HSP90 chaperone/DNA topoisomerase II/histidine kinase"/>
    <property type="match status" value="1"/>
</dbReference>
<evidence type="ECO:0000313" key="7">
    <source>
        <dbReference type="EMBL" id="CBI10247.1"/>
    </source>
</evidence>
<evidence type="ECO:0000259" key="6">
    <source>
        <dbReference type="SMART" id="SM01340"/>
    </source>
</evidence>
<feature type="region of interest" description="Disordered" evidence="4">
    <location>
        <begin position="390"/>
        <end position="410"/>
    </location>
</feature>
<dbReference type="InterPro" id="IPR014790">
    <property type="entry name" value="MutL_C"/>
</dbReference>
<dbReference type="PANTHER" id="PTHR10073">
    <property type="entry name" value="DNA MISMATCH REPAIR PROTEIN MLH, PMS, MUTL"/>
    <property type="match status" value="1"/>
</dbReference>
<evidence type="ECO:0000256" key="3">
    <source>
        <dbReference type="ARBA" id="ARBA00023204"/>
    </source>
</evidence>
<dbReference type="EMBL" id="CABR01000076">
    <property type="protein sequence ID" value="CBI10247.1"/>
    <property type="molecule type" value="Genomic_DNA"/>
</dbReference>
<dbReference type="GO" id="GO:0140664">
    <property type="term" value="F:ATP-dependent DNA damage sensor activity"/>
    <property type="evidence" value="ECO:0007669"/>
    <property type="project" value="InterPro"/>
</dbReference>
<accession>E6QSM5</accession>
<dbReference type="InterPro" id="IPR036890">
    <property type="entry name" value="HATPase_C_sf"/>
</dbReference>
<comment type="caution">
    <text evidence="7">The sequence shown here is derived from an EMBL/GenBank/DDBJ whole genome shotgun (WGS) entry which is preliminary data.</text>
</comment>
<dbReference type="Pfam" id="PF08676">
    <property type="entry name" value="MutL_C"/>
    <property type="match status" value="1"/>
</dbReference>
<dbReference type="SUPFAM" id="SSF118116">
    <property type="entry name" value="DNA mismatch repair protein MutL"/>
    <property type="match status" value="1"/>
</dbReference>
<dbReference type="Pfam" id="PF01119">
    <property type="entry name" value="DNA_mis_repair"/>
    <property type="match status" value="1"/>
</dbReference>
<dbReference type="GO" id="GO:0006298">
    <property type="term" value="P:mismatch repair"/>
    <property type="evidence" value="ECO:0007669"/>
    <property type="project" value="InterPro"/>
</dbReference>
<name>E6QSM5_9ZZZZ</name>
<keyword evidence="2" id="KW-0227">DNA damage</keyword>
<dbReference type="PROSITE" id="PS00058">
    <property type="entry name" value="DNA_MISMATCH_REPAIR_1"/>
    <property type="match status" value="1"/>
</dbReference>
<gene>
    <name evidence="7" type="primary">mutL</name>
    <name evidence="7" type="ORF">CARN7_1014</name>
</gene>
<dbReference type="PANTHER" id="PTHR10073:SF12">
    <property type="entry name" value="DNA MISMATCH REPAIR PROTEIN MLH1"/>
    <property type="match status" value="1"/>
</dbReference>
<dbReference type="InterPro" id="IPR014721">
    <property type="entry name" value="Ribsml_uS5_D2-typ_fold_subgr"/>
</dbReference>
<dbReference type="NCBIfam" id="TIGR00585">
    <property type="entry name" value="mutl"/>
    <property type="match status" value="1"/>
</dbReference>
<dbReference type="InterPro" id="IPR014762">
    <property type="entry name" value="DNA_mismatch_repair_CS"/>
</dbReference>
<comment type="similarity">
    <text evidence="1">Belongs to the DNA mismatch repair MutL/HexB family.</text>
</comment>
<feature type="domain" description="MutL C-terminal dimerisation" evidence="5">
    <location>
        <begin position="417"/>
        <end position="560"/>
    </location>
</feature>
<dbReference type="Gene3D" id="3.30.230.10">
    <property type="match status" value="1"/>
</dbReference>
<dbReference type="FunFam" id="3.30.565.10:FF:000003">
    <property type="entry name" value="DNA mismatch repair endonuclease MutL"/>
    <property type="match status" value="1"/>
</dbReference>
<dbReference type="NCBIfam" id="NF000949">
    <property type="entry name" value="PRK00095.1-2"/>
    <property type="match status" value="1"/>
</dbReference>
<sequence length="604" mass="66143">MSTIQQLPDLLISQIAAGEVVERPAAALKELLENSLDAGATDLRIQLEEGGLQALKVVDNGHGIMADQLVLALARHATSKITSLGDLESVASFGFRGEALASMAAVSKLRLASRHANSLHAHEIFAEGGKLGAPVPCALNEGTTIELRELFFNTPARRKFLKSASTEYAHCDATVLRIALARPDVSFTLTHNGRAQRQLRAESHAERMKTLLGTEFSQAAQTVLVTAGPLSLSGLVALPAYARTGRDMQFLYVNGRFVRDKLLSHALRQAWQDVLHHDRHPAYCLFLNVDYTAVDVNVHPTKTEVRFRDSRAVHQFVYHAVQQALSSSAQISAAVPASLRPAKDDTYDSAITFSSRHALSSSGAAHTAFPRPPLPPQQAQFSHWVAQTSPPYEPQTDLTDAAPPPPMSSGDHPLGYAIAQLHGIYLLAQNQAGLVLVDMHAAHERILYERLKISFAQHSLASQALLIPITFETCALSVATAIEQADFLQSLGLHITPISPTTLAVRSVPHLLQHSDPSQLARDILRDLAEHGQTHTLEEQRNEMLATLACHGAVRAHRQLSLNEMNALLRDMETTERANQCNHGRPTWFQFSIQELDKLFMRGK</sequence>
<reference evidence="7" key="1">
    <citation type="submission" date="2009-10" db="EMBL/GenBank/DDBJ databases">
        <title>Diversity of trophic interactions inside an arsenic-rich microbial ecosystem.</title>
        <authorList>
            <person name="Bertin P.N."/>
            <person name="Heinrich-Salmeron A."/>
            <person name="Pelletier E."/>
            <person name="Goulhen-Chollet F."/>
            <person name="Arsene-Ploetze F."/>
            <person name="Gallien S."/>
            <person name="Calteau A."/>
            <person name="Vallenet D."/>
            <person name="Casiot C."/>
            <person name="Chane-Woon-Ming B."/>
            <person name="Giloteaux L."/>
            <person name="Barakat M."/>
            <person name="Bonnefoy V."/>
            <person name="Bruneel O."/>
            <person name="Chandler M."/>
            <person name="Cleiss J."/>
            <person name="Duran R."/>
            <person name="Elbaz-Poulichet F."/>
            <person name="Fonknechten N."/>
            <person name="Lauga B."/>
            <person name="Mornico D."/>
            <person name="Ortet P."/>
            <person name="Schaeffer C."/>
            <person name="Siguier P."/>
            <person name="Alexander Thil Smith A."/>
            <person name="Van Dorsselaer A."/>
            <person name="Weissenbach J."/>
            <person name="Medigue C."/>
            <person name="Le Paslier D."/>
        </authorList>
    </citation>
    <scope>NUCLEOTIDE SEQUENCE</scope>
</reference>
<evidence type="ECO:0000256" key="1">
    <source>
        <dbReference type="ARBA" id="ARBA00006082"/>
    </source>
</evidence>
<dbReference type="AlphaFoldDB" id="E6QSM5"/>
<dbReference type="SMART" id="SM01340">
    <property type="entry name" value="DNA_mis_repair"/>
    <property type="match status" value="1"/>
</dbReference>
<dbReference type="InterPro" id="IPR042120">
    <property type="entry name" value="MutL_C_dimsub"/>
</dbReference>
<dbReference type="GO" id="GO:0016887">
    <property type="term" value="F:ATP hydrolysis activity"/>
    <property type="evidence" value="ECO:0007669"/>
    <property type="project" value="InterPro"/>
</dbReference>
<dbReference type="GO" id="GO:0030983">
    <property type="term" value="F:mismatched DNA binding"/>
    <property type="evidence" value="ECO:0007669"/>
    <property type="project" value="InterPro"/>
</dbReference>
<evidence type="ECO:0000256" key="2">
    <source>
        <dbReference type="ARBA" id="ARBA00022763"/>
    </source>
</evidence>
<dbReference type="Gene3D" id="3.30.1370.100">
    <property type="entry name" value="MutL, C-terminal domain, regulatory subdomain"/>
    <property type="match status" value="1"/>
</dbReference>
<dbReference type="InterPro" id="IPR038973">
    <property type="entry name" value="MutL/Mlh/Pms-like"/>
</dbReference>
<protein>
    <submittedName>
        <fullName evidence="7">DNA mismatch repair protein MutL</fullName>
    </submittedName>
</protein>
<evidence type="ECO:0000259" key="5">
    <source>
        <dbReference type="SMART" id="SM00853"/>
    </source>
</evidence>
<dbReference type="GO" id="GO:0005524">
    <property type="term" value="F:ATP binding"/>
    <property type="evidence" value="ECO:0007669"/>
    <property type="project" value="InterPro"/>
</dbReference>
<dbReference type="HAMAP" id="MF_00149">
    <property type="entry name" value="DNA_mis_repair"/>
    <property type="match status" value="1"/>
</dbReference>
<dbReference type="SUPFAM" id="SSF54211">
    <property type="entry name" value="Ribosomal protein S5 domain 2-like"/>
    <property type="match status" value="1"/>
</dbReference>
<proteinExistence type="inferred from homology"/>
<dbReference type="InterPro" id="IPR037198">
    <property type="entry name" value="MutL_C_sf"/>
</dbReference>
<dbReference type="InterPro" id="IPR020568">
    <property type="entry name" value="Ribosomal_Su5_D2-typ_SF"/>
</dbReference>
<dbReference type="InterPro" id="IPR020667">
    <property type="entry name" value="DNA_mismatch_repair_MutL"/>
</dbReference>
<dbReference type="InterPro" id="IPR013507">
    <property type="entry name" value="DNA_mismatch_S5_2-like"/>
</dbReference>
<dbReference type="Gene3D" id="3.30.1540.20">
    <property type="entry name" value="MutL, C-terminal domain, dimerisation subdomain"/>
    <property type="match status" value="1"/>
</dbReference>
<evidence type="ECO:0000256" key="4">
    <source>
        <dbReference type="SAM" id="MobiDB-lite"/>
    </source>
</evidence>
<dbReference type="SMART" id="SM00853">
    <property type="entry name" value="MutL_C"/>
    <property type="match status" value="1"/>
</dbReference>
<dbReference type="CDD" id="cd16926">
    <property type="entry name" value="HATPase_MutL-MLH-PMS-like"/>
    <property type="match status" value="1"/>
</dbReference>
<dbReference type="InterPro" id="IPR002099">
    <property type="entry name" value="MutL/Mlh/PMS"/>
</dbReference>
<feature type="domain" description="DNA mismatch repair protein S5" evidence="6">
    <location>
        <begin position="208"/>
        <end position="326"/>
    </location>
</feature>
<dbReference type="Pfam" id="PF13589">
    <property type="entry name" value="HATPase_c_3"/>
    <property type="match status" value="1"/>
</dbReference>
<dbReference type="CDD" id="cd03482">
    <property type="entry name" value="MutL_Trans_MutL"/>
    <property type="match status" value="1"/>
</dbReference>
<dbReference type="InterPro" id="IPR042121">
    <property type="entry name" value="MutL_C_regsub"/>
</dbReference>
<organism evidence="7">
    <name type="scientific">mine drainage metagenome</name>
    <dbReference type="NCBI Taxonomy" id="410659"/>
    <lineage>
        <taxon>unclassified sequences</taxon>
        <taxon>metagenomes</taxon>
        <taxon>ecological metagenomes</taxon>
    </lineage>
</organism>